<organism evidence="7 8">
    <name type="scientific">Bacillus thermozeamaize</name>
    <dbReference type="NCBI Taxonomy" id="230954"/>
    <lineage>
        <taxon>Bacteria</taxon>
        <taxon>Bacillati</taxon>
        <taxon>Bacillota</taxon>
        <taxon>Bacilli</taxon>
        <taxon>Bacillales</taxon>
        <taxon>Bacillaceae</taxon>
        <taxon>Bacillus</taxon>
    </lineage>
</organism>
<dbReference type="FunFam" id="3.40.50.720:FF:000203">
    <property type="entry name" value="D-3-phosphoglycerate dehydrogenase (SerA)"/>
    <property type="match status" value="1"/>
</dbReference>
<comment type="caution">
    <text evidence="7">The sequence shown here is derived from an EMBL/GenBank/DDBJ whole genome shotgun (WGS) entry which is preliminary data.</text>
</comment>
<proteinExistence type="inferred from homology"/>
<dbReference type="CDD" id="cd12173">
    <property type="entry name" value="PGDH_4"/>
    <property type="match status" value="1"/>
</dbReference>
<dbReference type="InterPro" id="IPR036291">
    <property type="entry name" value="NAD(P)-bd_dom_sf"/>
</dbReference>
<dbReference type="Proteomes" id="UP000196475">
    <property type="component" value="Unassembled WGS sequence"/>
</dbReference>
<dbReference type="PANTHER" id="PTHR42789:SF1">
    <property type="entry name" value="D-ISOMER SPECIFIC 2-HYDROXYACID DEHYDROGENASE FAMILY PROTEIN (AFU_ORTHOLOGUE AFUA_6G10090)"/>
    <property type="match status" value="1"/>
</dbReference>
<sequence length="320" mass="35012">MYDPKGEEILRQSADVIYTERYDEDHLCQMVKGVHGIVLRAPARITRKIIEAADCLEAISGAGVGVDNIDVQAATERGIPVLHAPSLNTNATAEHAVALMLSLSKMVVQGDQAMRRNHFAARDHMRTMELRGKRLGLVGFGAIAQRVAEIAGKGFGMQVSVYVRRMDDQRRQRAIELGASLTTDLQELFATSDIVSLHVPLTAETRHLVNRELLDLMQPHALLINTARGGVVDHHALLHALKAKKLAGAALDVFDPEPPEPSELFQMEQVISTPHIGGITREATYQMAVTVAQNMLKILQGQPVETVSNPEVLRSCFGSV</sequence>
<dbReference type="PANTHER" id="PTHR42789">
    <property type="entry name" value="D-ISOMER SPECIFIC 2-HYDROXYACID DEHYDROGENASE FAMILY PROTEIN (AFU_ORTHOLOGUE AFUA_6G10090)"/>
    <property type="match status" value="1"/>
</dbReference>
<evidence type="ECO:0000259" key="6">
    <source>
        <dbReference type="Pfam" id="PF02826"/>
    </source>
</evidence>
<dbReference type="AlphaFoldDB" id="A0A1Y3PGM7"/>
<dbReference type="PROSITE" id="PS00670">
    <property type="entry name" value="D_2_HYDROXYACID_DH_2"/>
    <property type="match status" value="1"/>
</dbReference>
<name>A0A1Y3PGM7_9BACI</name>
<protein>
    <recommendedName>
        <fullName evidence="9">Hydroxyacid dehydrogenase</fullName>
    </recommendedName>
</protein>
<dbReference type="SUPFAM" id="SSF52283">
    <property type="entry name" value="Formate/glycerate dehydrogenase catalytic domain-like"/>
    <property type="match status" value="1"/>
</dbReference>
<evidence type="ECO:0000256" key="1">
    <source>
        <dbReference type="ARBA" id="ARBA00005854"/>
    </source>
</evidence>
<evidence type="ECO:0000256" key="4">
    <source>
        <dbReference type="RuleBase" id="RU003719"/>
    </source>
</evidence>
<evidence type="ECO:0000256" key="2">
    <source>
        <dbReference type="ARBA" id="ARBA00023002"/>
    </source>
</evidence>
<reference evidence="8" key="1">
    <citation type="submission" date="2016-06" db="EMBL/GenBank/DDBJ databases">
        <authorList>
            <person name="Nascimento L."/>
            <person name="Pereira R.V."/>
            <person name="Martins L.F."/>
            <person name="Quaggio R.B."/>
            <person name="Silva A.M."/>
            <person name="Setubal J.C."/>
        </authorList>
    </citation>
    <scope>NUCLEOTIDE SEQUENCE [LARGE SCALE GENOMIC DNA]</scope>
</reference>
<dbReference type="Gene3D" id="3.40.50.720">
    <property type="entry name" value="NAD(P)-binding Rossmann-like Domain"/>
    <property type="match status" value="2"/>
</dbReference>
<dbReference type="GO" id="GO:0016616">
    <property type="term" value="F:oxidoreductase activity, acting on the CH-OH group of donors, NAD or NADP as acceptor"/>
    <property type="evidence" value="ECO:0007669"/>
    <property type="project" value="InterPro"/>
</dbReference>
<keyword evidence="3" id="KW-0520">NAD</keyword>
<dbReference type="InterPro" id="IPR050857">
    <property type="entry name" value="D-2-hydroxyacid_DH"/>
</dbReference>
<accession>A0A1Y3PGM7</accession>
<dbReference type="Pfam" id="PF00389">
    <property type="entry name" value="2-Hacid_dh"/>
    <property type="match status" value="1"/>
</dbReference>
<keyword evidence="2 4" id="KW-0560">Oxidoreductase</keyword>
<feature type="domain" description="D-isomer specific 2-hydroxyacid dehydrogenase NAD-binding" evidence="6">
    <location>
        <begin position="97"/>
        <end position="277"/>
    </location>
</feature>
<evidence type="ECO:0000259" key="5">
    <source>
        <dbReference type="Pfam" id="PF00389"/>
    </source>
</evidence>
<dbReference type="EMBL" id="LZRT01000090">
    <property type="protein sequence ID" value="OUM86491.1"/>
    <property type="molecule type" value="Genomic_DNA"/>
</dbReference>
<dbReference type="InterPro" id="IPR006139">
    <property type="entry name" value="D-isomer_2_OHA_DH_cat_dom"/>
</dbReference>
<evidence type="ECO:0008006" key="9">
    <source>
        <dbReference type="Google" id="ProtNLM"/>
    </source>
</evidence>
<gene>
    <name evidence="7" type="ORF">BAA01_06900</name>
</gene>
<dbReference type="SUPFAM" id="SSF51735">
    <property type="entry name" value="NAD(P)-binding Rossmann-fold domains"/>
    <property type="match status" value="1"/>
</dbReference>
<evidence type="ECO:0000313" key="8">
    <source>
        <dbReference type="Proteomes" id="UP000196475"/>
    </source>
</evidence>
<feature type="domain" description="D-isomer specific 2-hydroxyacid dehydrogenase catalytic" evidence="5">
    <location>
        <begin position="4"/>
        <end position="308"/>
    </location>
</feature>
<comment type="similarity">
    <text evidence="1 4">Belongs to the D-isomer specific 2-hydroxyacid dehydrogenase family.</text>
</comment>
<evidence type="ECO:0000313" key="7">
    <source>
        <dbReference type="EMBL" id="OUM86491.1"/>
    </source>
</evidence>
<dbReference type="Pfam" id="PF02826">
    <property type="entry name" value="2-Hacid_dh_C"/>
    <property type="match status" value="1"/>
</dbReference>
<dbReference type="GO" id="GO:0051287">
    <property type="term" value="F:NAD binding"/>
    <property type="evidence" value="ECO:0007669"/>
    <property type="project" value="InterPro"/>
</dbReference>
<dbReference type="InterPro" id="IPR029753">
    <property type="entry name" value="D-isomer_DH_CS"/>
</dbReference>
<dbReference type="InterPro" id="IPR006140">
    <property type="entry name" value="D-isomer_DH_NAD-bd"/>
</dbReference>
<evidence type="ECO:0000256" key="3">
    <source>
        <dbReference type="ARBA" id="ARBA00023027"/>
    </source>
</evidence>